<name>A0A4V2K2Y6_9APHY</name>
<evidence type="ECO:0000313" key="1">
    <source>
        <dbReference type="EMBL" id="TBU27995.1"/>
    </source>
</evidence>
<dbReference type="AlphaFoldDB" id="A0A4V2K2Y6"/>
<accession>A0A4V2K2Y6</accession>
<reference evidence="1" key="1">
    <citation type="submission" date="2019-01" db="EMBL/GenBank/DDBJ databases">
        <title>Draft genome sequences of three monokaryotic isolates of the white-rot basidiomycete fungus Dichomitus squalens.</title>
        <authorList>
            <consortium name="DOE Joint Genome Institute"/>
            <person name="Lopez S.C."/>
            <person name="Andreopoulos B."/>
            <person name="Pangilinan J."/>
            <person name="Lipzen A."/>
            <person name="Riley R."/>
            <person name="Ahrendt S."/>
            <person name="Ng V."/>
            <person name="Barry K."/>
            <person name="Daum C."/>
            <person name="Grigoriev I.V."/>
            <person name="Hilden K.S."/>
            <person name="Makela M.R."/>
            <person name="de Vries R.P."/>
        </authorList>
    </citation>
    <scope>NUCLEOTIDE SEQUENCE [LARGE SCALE GENOMIC DNA]</scope>
    <source>
        <strain evidence="1">OM18370.1</strain>
    </source>
</reference>
<proteinExistence type="predicted"/>
<dbReference type="Proteomes" id="UP000292957">
    <property type="component" value="Unassembled WGS sequence"/>
</dbReference>
<organism evidence="1">
    <name type="scientific">Dichomitus squalens</name>
    <dbReference type="NCBI Taxonomy" id="114155"/>
    <lineage>
        <taxon>Eukaryota</taxon>
        <taxon>Fungi</taxon>
        <taxon>Dikarya</taxon>
        <taxon>Basidiomycota</taxon>
        <taxon>Agaricomycotina</taxon>
        <taxon>Agaricomycetes</taxon>
        <taxon>Polyporales</taxon>
        <taxon>Polyporaceae</taxon>
        <taxon>Dichomitus</taxon>
    </lineage>
</organism>
<sequence length="53" mass="5910">MASRATIASKLTASPEGVCLSCARREWWPLSFSSFGALAFILPQRYVRVARFC</sequence>
<gene>
    <name evidence="1" type="ORF">BD311DRAFT_759356</name>
</gene>
<protein>
    <submittedName>
        <fullName evidence="1">Uncharacterized protein</fullName>
    </submittedName>
</protein>
<dbReference type="EMBL" id="ML143426">
    <property type="protein sequence ID" value="TBU27995.1"/>
    <property type="molecule type" value="Genomic_DNA"/>
</dbReference>